<reference evidence="3 4" key="1">
    <citation type="journal article" date="2014" name="Nature">
        <title>An environmental bacterial taxon with a large and distinct metabolic repertoire.</title>
        <authorList>
            <person name="Wilson M.C."/>
            <person name="Mori T."/>
            <person name="Ruckert C."/>
            <person name="Uria A.R."/>
            <person name="Helf M.J."/>
            <person name="Takada K."/>
            <person name="Gernert C."/>
            <person name="Steffens U.A."/>
            <person name="Heycke N."/>
            <person name="Schmitt S."/>
            <person name="Rinke C."/>
            <person name="Helfrich E.J."/>
            <person name="Brachmann A.O."/>
            <person name="Gurgui C."/>
            <person name="Wakimoto T."/>
            <person name="Kracht M."/>
            <person name="Crusemann M."/>
            <person name="Hentschel U."/>
            <person name="Abe I."/>
            <person name="Matsunaga S."/>
            <person name="Kalinowski J."/>
            <person name="Takeyama H."/>
            <person name="Piel J."/>
        </authorList>
    </citation>
    <scope>NUCLEOTIDE SEQUENCE [LARGE SCALE GENOMIC DNA]</scope>
    <source>
        <strain evidence="4">TSY1</strain>
    </source>
</reference>
<organism evidence="3 4">
    <name type="scientific">Entotheonella factor</name>
    <dbReference type="NCBI Taxonomy" id="1429438"/>
    <lineage>
        <taxon>Bacteria</taxon>
        <taxon>Pseudomonadati</taxon>
        <taxon>Nitrospinota/Tectimicrobiota group</taxon>
        <taxon>Candidatus Tectimicrobiota</taxon>
        <taxon>Candidatus Entotheonellia</taxon>
        <taxon>Candidatus Entotheonellales</taxon>
        <taxon>Candidatus Entotheonellaceae</taxon>
        <taxon>Candidatus Entotheonella</taxon>
    </lineage>
</organism>
<evidence type="ECO:0000313" key="3">
    <source>
        <dbReference type="EMBL" id="ETW93225.1"/>
    </source>
</evidence>
<gene>
    <name evidence="3" type="ORF">ETSY1_40125</name>
</gene>
<dbReference type="AlphaFoldDB" id="W4L6B6"/>
<feature type="signal peptide" evidence="2">
    <location>
        <begin position="1"/>
        <end position="31"/>
    </location>
</feature>
<keyword evidence="4" id="KW-1185">Reference proteome</keyword>
<evidence type="ECO:0000256" key="1">
    <source>
        <dbReference type="SAM" id="MobiDB-lite"/>
    </source>
</evidence>
<name>W4L6B6_ENTF1</name>
<dbReference type="EMBL" id="AZHW01001278">
    <property type="protein sequence ID" value="ETW93225.1"/>
    <property type="molecule type" value="Genomic_DNA"/>
</dbReference>
<dbReference type="Proteomes" id="UP000019141">
    <property type="component" value="Unassembled WGS sequence"/>
</dbReference>
<protein>
    <recommendedName>
        <fullName evidence="5">SMP-30/Gluconolactonase/LRE-like region domain-containing protein</fullName>
    </recommendedName>
</protein>
<dbReference type="HOGENOM" id="CLU_838592_0_0_7"/>
<dbReference type="Gene3D" id="2.130.10.10">
    <property type="entry name" value="YVTN repeat-like/Quinoprotein amine dehydrogenase"/>
    <property type="match status" value="1"/>
</dbReference>
<sequence length="331" mass="37051">MSKQRYFRSSSYWMFIMMLVAFMAFSSLAYAGNNGHRKKSHKNRCKNALYLIDNTRKGDGVSIVYRVKPNLKRGKAYLREFTRLPYDRAHIAMGPRCRRLYAVQNGNVRLGYYDMADKSFTDLGPLDVKAVVQAGFNREGQLHIVSMLTNKVYIVDIDQSVTPTALTLHEIGGVEAPDSTSVDLNGADLVFPPDGSLYVMTRKGGNLIYEIADESAGLRANRVFDGVAKQSTGLAFLPRNPRYLVYSTRDRDQIVVVDRLTGKVVNQLDMMLNGQAFDAKNGDMTVSMRKCYRGPRPRCEIPKEEPPADEPPGEEPPEEEPPGDEIPPSDG</sequence>
<feature type="compositionally biased region" description="Basic and acidic residues" evidence="1">
    <location>
        <begin position="297"/>
        <end position="306"/>
    </location>
</feature>
<evidence type="ECO:0000313" key="4">
    <source>
        <dbReference type="Proteomes" id="UP000019141"/>
    </source>
</evidence>
<feature type="compositionally biased region" description="Acidic residues" evidence="1">
    <location>
        <begin position="307"/>
        <end position="323"/>
    </location>
</feature>
<keyword evidence="2" id="KW-0732">Signal</keyword>
<comment type="caution">
    <text evidence="3">The sequence shown here is derived from an EMBL/GenBank/DDBJ whole genome shotgun (WGS) entry which is preliminary data.</text>
</comment>
<evidence type="ECO:0008006" key="5">
    <source>
        <dbReference type="Google" id="ProtNLM"/>
    </source>
</evidence>
<proteinExistence type="predicted"/>
<dbReference type="InterPro" id="IPR015943">
    <property type="entry name" value="WD40/YVTN_repeat-like_dom_sf"/>
</dbReference>
<feature type="chain" id="PRO_5004844437" description="SMP-30/Gluconolactonase/LRE-like region domain-containing protein" evidence="2">
    <location>
        <begin position="32"/>
        <end position="331"/>
    </location>
</feature>
<dbReference type="SUPFAM" id="SSF63829">
    <property type="entry name" value="Calcium-dependent phosphotriesterase"/>
    <property type="match status" value="1"/>
</dbReference>
<evidence type="ECO:0000256" key="2">
    <source>
        <dbReference type="SAM" id="SignalP"/>
    </source>
</evidence>
<feature type="region of interest" description="Disordered" evidence="1">
    <location>
        <begin position="293"/>
        <end position="331"/>
    </location>
</feature>
<accession>W4L6B6</accession>